<dbReference type="Pfam" id="PF08281">
    <property type="entry name" value="Sigma70_r4_2"/>
    <property type="match status" value="1"/>
</dbReference>
<dbReference type="InterPro" id="IPR039425">
    <property type="entry name" value="RNA_pol_sigma-70-like"/>
</dbReference>
<dbReference type="GO" id="GO:0006352">
    <property type="term" value="P:DNA-templated transcription initiation"/>
    <property type="evidence" value="ECO:0007669"/>
    <property type="project" value="InterPro"/>
</dbReference>
<evidence type="ECO:0000256" key="4">
    <source>
        <dbReference type="ARBA" id="ARBA00023163"/>
    </source>
</evidence>
<feature type="domain" description="RNA polymerase sigma-70 region 2" evidence="5">
    <location>
        <begin position="33"/>
        <end position="99"/>
    </location>
</feature>
<proteinExistence type="inferred from homology"/>
<evidence type="ECO:0000259" key="5">
    <source>
        <dbReference type="Pfam" id="PF04542"/>
    </source>
</evidence>
<evidence type="ECO:0000259" key="6">
    <source>
        <dbReference type="Pfam" id="PF08281"/>
    </source>
</evidence>
<evidence type="ECO:0000256" key="3">
    <source>
        <dbReference type="ARBA" id="ARBA00023082"/>
    </source>
</evidence>
<dbReference type="InterPro" id="IPR013324">
    <property type="entry name" value="RNA_pol_sigma_r3/r4-like"/>
</dbReference>
<keyword evidence="4" id="KW-0804">Transcription</keyword>
<keyword evidence="2" id="KW-0805">Transcription regulation</keyword>
<keyword evidence="3" id="KW-0731">Sigma factor</keyword>
<name>A0A1Y0V688_9PROT</name>
<protein>
    <submittedName>
        <fullName evidence="7">Uncharacterized protein</fullName>
    </submittedName>
</protein>
<dbReference type="Proteomes" id="UP000195633">
    <property type="component" value="Chromosome"/>
</dbReference>
<feature type="domain" description="RNA polymerase sigma factor 70 region 4 type 2" evidence="6">
    <location>
        <begin position="134"/>
        <end position="185"/>
    </location>
</feature>
<dbReference type="InterPro" id="IPR014284">
    <property type="entry name" value="RNA_pol_sigma-70_dom"/>
</dbReference>
<evidence type="ECO:0000256" key="2">
    <source>
        <dbReference type="ARBA" id="ARBA00023015"/>
    </source>
</evidence>
<accession>A0A1Y0V688</accession>
<dbReference type="PANTHER" id="PTHR43133">
    <property type="entry name" value="RNA POLYMERASE ECF-TYPE SIGMA FACTO"/>
    <property type="match status" value="1"/>
</dbReference>
<evidence type="ECO:0000313" key="7">
    <source>
        <dbReference type="EMBL" id="ARW11606.1"/>
    </source>
</evidence>
<dbReference type="EMBL" id="CP021524">
    <property type="protein sequence ID" value="ARW11606.1"/>
    <property type="molecule type" value="Genomic_DNA"/>
</dbReference>
<dbReference type="InterPro" id="IPR007627">
    <property type="entry name" value="RNA_pol_sigma70_r2"/>
</dbReference>
<comment type="similarity">
    <text evidence="1">Belongs to the sigma-70 factor family. ECF subfamily.</text>
</comment>
<dbReference type="SUPFAM" id="SSF88659">
    <property type="entry name" value="Sigma3 and sigma4 domains of RNA polymerase sigma factors"/>
    <property type="match status" value="1"/>
</dbReference>
<evidence type="ECO:0000313" key="8">
    <source>
        <dbReference type="Proteomes" id="UP000195633"/>
    </source>
</evidence>
<dbReference type="GO" id="GO:0016987">
    <property type="term" value="F:sigma factor activity"/>
    <property type="evidence" value="ECO:0007669"/>
    <property type="project" value="UniProtKB-KW"/>
</dbReference>
<dbReference type="Pfam" id="PF04542">
    <property type="entry name" value="Sigma70_r2"/>
    <property type="match status" value="1"/>
</dbReference>
<dbReference type="InterPro" id="IPR013325">
    <property type="entry name" value="RNA_pol_sigma_r2"/>
</dbReference>
<dbReference type="Gene3D" id="1.10.1740.10">
    <property type="match status" value="1"/>
</dbReference>
<dbReference type="PANTHER" id="PTHR43133:SF63">
    <property type="entry name" value="RNA POLYMERASE SIGMA FACTOR FECI-RELATED"/>
    <property type="match status" value="1"/>
</dbReference>
<dbReference type="Gene3D" id="1.10.10.10">
    <property type="entry name" value="Winged helix-like DNA-binding domain superfamily/Winged helix DNA-binding domain"/>
    <property type="match status" value="1"/>
</dbReference>
<reference evidence="7 8" key="1">
    <citation type="submission" date="2017-05" db="EMBL/GenBank/DDBJ databases">
        <title>Genome sequence of Acetobacter pasteurianus subsp. ascendens strain SRCM101447.</title>
        <authorList>
            <person name="Cho S.H."/>
        </authorList>
    </citation>
    <scope>NUCLEOTIDE SEQUENCE [LARGE SCALE GENOMIC DNA]</scope>
    <source>
        <strain evidence="7 8">SRCM101447</strain>
    </source>
</reference>
<dbReference type="GO" id="GO:0003677">
    <property type="term" value="F:DNA binding"/>
    <property type="evidence" value="ECO:0007669"/>
    <property type="project" value="InterPro"/>
</dbReference>
<dbReference type="InterPro" id="IPR036388">
    <property type="entry name" value="WH-like_DNA-bd_sf"/>
</dbReference>
<gene>
    <name evidence="7" type="ORF">S101447_02568</name>
</gene>
<sequence length="193" mass="21609">MHISASYSGGPLIRAEVWERYENLEQKGSLLVLYSAHRRDLLKYANGLVADHSEAEDIVQEAWLRLDRGAEAATVSEPLRYLYRIVRNLALDLRRKGTRDRAVFTPTGLDGVIEQQADAQPGPDRIAQDKAQLEAIQAVLAALPERTRVAFEMHRFGGCKLREIAAHLNISTPMAHVLVSEAVDACKQQVEWP</sequence>
<evidence type="ECO:0000256" key="1">
    <source>
        <dbReference type="ARBA" id="ARBA00010641"/>
    </source>
</evidence>
<dbReference type="InterPro" id="IPR013249">
    <property type="entry name" value="RNA_pol_sigma70_r4_t2"/>
</dbReference>
<dbReference type="AlphaFoldDB" id="A0A1Y0V688"/>
<organism evidence="7 8">
    <name type="scientific">Acetobacter ascendens</name>
    <dbReference type="NCBI Taxonomy" id="481146"/>
    <lineage>
        <taxon>Bacteria</taxon>
        <taxon>Pseudomonadati</taxon>
        <taxon>Pseudomonadota</taxon>
        <taxon>Alphaproteobacteria</taxon>
        <taxon>Acetobacterales</taxon>
        <taxon>Acetobacteraceae</taxon>
        <taxon>Acetobacter</taxon>
    </lineage>
</organism>
<dbReference type="SUPFAM" id="SSF88946">
    <property type="entry name" value="Sigma2 domain of RNA polymerase sigma factors"/>
    <property type="match status" value="1"/>
</dbReference>
<dbReference type="NCBIfam" id="TIGR02937">
    <property type="entry name" value="sigma70-ECF"/>
    <property type="match status" value="1"/>
</dbReference>